<dbReference type="InterPro" id="IPR050318">
    <property type="entry name" value="DENR/SUI1_TIF"/>
</dbReference>
<keyword evidence="2" id="KW-0810">Translation regulation</keyword>
<dbReference type="Gene3D" id="3.30.780.10">
    <property type="entry name" value="SUI1-like domain"/>
    <property type="match status" value="1"/>
</dbReference>
<dbReference type="PANTHER" id="PTHR12789">
    <property type="entry name" value="DENSITY-REGULATED PROTEIN HOMOLOG"/>
    <property type="match status" value="1"/>
</dbReference>
<dbReference type="PIRSF" id="PIRSF037511">
    <property type="entry name" value="Transl_init_SUI1_pro"/>
    <property type="match status" value="1"/>
</dbReference>
<feature type="region of interest" description="Disordered" evidence="4">
    <location>
        <begin position="14"/>
        <end position="35"/>
    </location>
</feature>
<reference evidence="7 9" key="1">
    <citation type="submission" date="2020-09" db="EMBL/GenBank/DDBJ databases">
        <title>Draft Genomes of Bacterial Isolates from North Pond Shallow Sediments.</title>
        <authorList>
            <person name="Kiel Reese B."/>
            <person name="Mullis M."/>
            <person name="Weisend R.E."/>
        </authorList>
    </citation>
    <scope>NUCLEOTIDE SEQUENCE</scope>
    <source>
        <strain evidence="7">KJE-2</strain>
        <strain evidence="6 9">KJE-3</strain>
    </source>
</reference>
<dbReference type="InterPro" id="IPR001950">
    <property type="entry name" value="SUI1"/>
</dbReference>
<organism evidence="7 8">
    <name type="scientific">Idiomarina abyssalis</name>
    <dbReference type="NCBI Taxonomy" id="86102"/>
    <lineage>
        <taxon>Bacteria</taxon>
        <taxon>Pseudomonadati</taxon>
        <taxon>Pseudomonadota</taxon>
        <taxon>Gammaproteobacteria</taxon>
        <taxon>Alteromonadales</taxon>
        <taxon>Idiomarinaceae</taxon>
        <taxon>Idiomarina</taxon>
    </lineage>
</organism>
<feature type="domain" description="SUI1" evidence="5">
    <location>
        <begin position="40"/>
        <end position="103"/>
    </location>
</feature>
<dbReference type="Pfam" id="PF01253">
    <property type="entry name" value="SUI1"/>
    <property type="match status" value="1"/>
</dbReference>
<dbReference type="GO" id="GO:0001731">
    <property type="term" value="P:formation of translation preinitiation complex"/>
    <property type="evidence" value="ECO:0007669"/>
    <property type="project" value="TreeGrafter"/>
</dbReference>
<dbReference type="Proteomes" id="UP000621390">
    <property type="component" value="Unassembled WGS sequence"/>
</dbReference>
<evidence type="ECO:0000256" key="1">
    <source>
        <dbReference type="ARBA" id="ARBA00005422"/>
    </source>
</evidence>
<dbReference type="GO" id="GO:0002188">
    <property type="term" value="P:translation reinitiation"/>
    <property type="evidence" value="ECO:0007669"/>
    <property type="project" value="TreeGrafter"/>
</dbReference>
<keyword evidence="9" id="KW-1185">Reference proteome</keyword>
<dbReference type="GO" id="GO:0006417">
    <property type="term" value="P:regulation of translation"/>
    <property type="evidence" value="ECO:0007669"/>
    <property type="project" value="UniProtKB-KW"/>
</dbReference>
<evidence type="ECO:0000256" key="3">
    <source>
        <dbReference type="ARBA" id="ARBA00022917"/>
    </source>
</evidence>
<dbReference type="GO" id="GO:0003729">
    <property type="term" value="F:mRNA binding"/>
    <property type="evidence" value="ECO:0007669"/>
    <property type="project" value="TreeGrafter"/>
</dbReference>
<comment type="similarity">
    <text evidence="1">Belongs to the SUI1 family.</text>
</comment>
<dbReference type="EMBL" id="JAEMOS010000016">
    <property type="protein sequence ID" value="MBJ7266486.1"/>
    <property type="molecule type" value="Genomic_DNA"/>
</dbReference>
<accession>A0A8I1KE17</accession>
<dbReference type="GO" id="GO:0003743">
    <property type="term" value="F:translation initiation factor activity"/>
    <property type="evidence" value="ECO:0007669"/>
    <property type="project" value="InterPro"/>
</dbReference>
<evidence type="ECO:0000256" key="4">
    <source>
        <dbReference type="SAM" id="MobiDB-lite"/>
    </source>
</evidence>
<proteinExistence type="inferred from homology"/>
<dbReference type="InterPro" id="IPR036877">
    <property type="entry name" value="SUI1_dom_sf"/>
</dbReference>
<dbReference type="InterPro" id="IPR005872">
    <property type="entry name" value="SUI1_arc_bac"/>
</dbReference>
<evidence type="ECO:0000313" key="6">
    <source>
        <dbReference type="EMBL" id="MBJ7266486.1"/>
    </source>
</evidence>
<dbReference type="CDD" id="cd11567">
    <property type="entry name" value="YciH_like"/>
    <property type="match status" value="1"/>
</dbReference>
<dbReference type="NCBIfam" id="NF006536">
    <property type="entry name" value="PRK09019.1"/>
    <property type="match status" value="1"/>
</dbReference>
<dbReference type="RefSeq" id="WP_199494158.1">
    <property type="nucleotide sequence ID" value="NZ_CAXBHZ010000001.1"/>
</dbReference>
<comment type="caution">
    <text evidence="7">The sequence shown here is derived from an EMBL/GenBank/DDBJ whole genome shotgun (WGS) entry which is preliminary data.</text>
</comment>
<evidence type="ECO:0000313" key="8">
    <source>
        <dbReference type="Proteomes" id="UP000621390"/>
    </source>
</evidence>
<sequence length="111" mass="12252">MPDWKDQLSQVVYSTDSGRIAPEPEPESVPEGDGIVRLRRETKGRKGKGVTIVNGLNKPQAELKSIAKKLKQLCGVGGAVKEYEIELQGDQRDSIESWLKKEGYKVKRSGG</sequence>
<dbReference type="PROSITE" id="PS50296">
    <property type="entry name" value="SUI1"/>
    <property type="match status" value="1"/>
</dbReference>
<evidence type="ECO:0000313" key="9">
    <source>
        <dbReference type="Proteomes" id="UP000655994"/>
    </source>
</evidence>
<dbReference type="NCBIfam" id="TIGR01158">
    <property type="entry name" value="SUI1_rel"/>
    <property type="match status" value="1"/>
</dbReference>
<dbReference type="Proteomes" id="UP000655994">
    <property type="component" value="Unassembled WGS sequence"/>
</dbReference>
<name>A0A8I1KE17_9GAMM</name>
<dbReference type="EMBL" id="JAEMOP010000002">
    <property type="protein sequence ID" value="MBJ7315511.1"/>
    <property type="molecule type" value="Genomic_DNA"/>
</dbReference>
<evidence type="ECO:0000259" key="5">
    <source>
        <dbReference type="PROSITE" id="PS50296"/>
    </source>
</evidence>
<keyword evidence="3" id="KW-0648">Protein biosynthesis</keyword>
<dbReference type="SUPFAM" id="SSF55159">
    <property type="entry name" value="eIF1-like"/>
    <property type="match status" value="1"/>
</dbReference>
<protein>
    <submittedName>
        <fullName evidence="7">Stress response translation initiation inhibitor YciH</fullName>
    </submittedName>
</protein>
<dbReference type="AlphaFoldDB" id="A0A8I1KE17"/>
<gene>
    <name evidence="7" type="primary">yciH</name>
    <name evidence="6" type="ORF">JHC10_05950</name>
    <name evidence="7" type="ORF">JHC11_05845</name>
</gene>
<evidence type="ECO:0000256" key="2">
    <source>
        <dbReference type="ARBA" id="ARBA00022845"/>
    </source>
</evidence>
<dbReference type="FunFam" id="3.30.780.10:FF:000002">
    <property type="entry name" value="Stress response translation initiation inhibitor"/>
    <property type="match status" value="1"/>
</dbReference>
<evidence type="ECO:0000313" key="7">
    <source>
        <dbReference type="EMBL" id="MBJ7315511.1"/>
    </source>
</evidence>
<dbReference type="PANTHER" id="PTHR12789:SF0">
    <property type="entry name" value="DENSITY-REGULATED PROTEIN"/>
    <property type="match status" value="1"/>
</dbReference>